<dbReference type="InterPro" id="IPR045455">
    <property type="entry name" value="NrS-1_pol-like_helicase"/>
</dbReference>
<dbReference type="InterPro" id="IPR027417">
    <property type="entry name" value="P-loop_NTPase"/>
</dbReference>
<dbReference type="RefSeq" id="WP_014808867.1">
    <property type="nucleotide sequence ID" value="NC_018025.1"/>
</dbReference>
<organism evidence="7 8">
    <name type="scientific">Desulfomonile tiedjei (strain ATCC 49306 / DSM 6799 / DCB-1)</name>
    <dbReference type="NCBI Taxonomy" id="706587"/>
    <lineage>
        <taxon>Bacteria</taxon>
        <taxon>Pseudomonadati</taxon>
        <taxon>Thermodesulfobacteriota</taxon>
        <taxon>Desulfomonilia</taxon>
        <taxon>Desulfomonilales</taxon>
        <taxon>Desulfomonilaceae</taxon>
        <taxon>Desulfomonile</taxon>
    </lineage>
</organism>
<dbReference type="SUPFAM" id="SSF56731">
    <property type="entry name" value="DNA primase core"/>
    <property type="match status" value="1"/>
</dbReference>
<keyword evidence="2" id="KW-0547">Nucleotide-binding</keyword>
<dbReference type="InterPro" id="IPR004968">
    <property type="entry name" value="DNA_primase/NTPase_C"/>
</dbReference>
<evidence type="ECO:0000313" key="8">
    <source>
        <dbReference type="Proteomes" id="UP000006055"/>
    </source>
</evidence>
<dbReference type="InterPro" id="IPR002694">
    <property type="entry name" value="Znf_CHC2"/>
</dbReference>
<dbReference type="GO" id="GO:0003677">
    <property type="term" value="F:DNA binding"/>
    <property type="evidence" value="ECO:0007669"/>
    <property type="project" value="InterPro"/>
</dbReference>
<proteinExistence type="predicted"/>
<dbReference type="SUPFAM" id="SSF52540">
    <property type="entry name" value="P-loop containing nucleoside triphosphate hydrolases"/>
    <property type="match status" value="1"/>
</dbReference>
<dbReference type="eggNOG" id="COG3378">
    <property type="taxonomic scope" value="Bacteria"/>
</dbReference>
<name>I4C2C2_DESTA</name>
<dbReference type="SMART" id="SM00400">
    <property type="entry name" value="ZnF_CHCC"/>
    <property type="match status" value="1"/>
</dbReference>
<dbReference type="HOGENOM" id="CLU_327254_0_0_7"/>
<dbReference type="CDD" id="cd03364">
    <property type="entry name" value="TOPRIM_DnaG_primases"/>
    <property type="match status" value="1"/>
</dbReference>
<evidence type="ECO:0000256" key="1">
    <source>
        <dbReference type="ARBA" id="ARBA00022723"/>
    </source>
</evidence>
<dbReference type="InterPro" id="IPR037068">
    <property type="entry name" value="DNA_primase_core_N_sf"/>
</dbReference>
<dbReference type="InterPro" id="IPR014818">
    <property type="entry name" value="Phage/plasmid_primase_P4_C"/>
</dbReference>
<evidence type="ECO:0000313" key="7">
    <source>
        <dbReference type="EMBL" id="AFM23713.1"/>
    </source>
</evidence>
<dbReference type="AlphaFoldDB" id="I4C2C2"/>
<dbReference type="InterPro" id="IPR036977">
    <property type="entry name" value="DNA_primase_Znf_CHC2"/>
</dbReference>
<dbReference type="OrthoDB" id="9763644at2"/>
<reference evidence="8" key="1">
    <citation type="submission" date="2012-06" db="EMBL/GenBank/DDBJ databases">
        <title>Complete sequence of chromosome of Desulfomonile tiedjei DSM 6799.</title>
        <authorList>
            <person name="Lucas S."/>
            <person name="Copeland A."/>
            <person name="Lapidus A."/>
            <person name="Glavina del Rio T."/>
            <person name="Dalin E."/>
            <person name="Tice H."/>
            <person name="Bruce D."/>
            <person name="Goodwin L."/>
            <person name="Pitluck S."/>
            <person name="Peters L."/>
            <person name="Ovchinnikova G."/>
            <person name="Zeytun A."/>
            <person name="Lu M."/>
            <person name="Kyrpides N."/>
            <person name="Mavromatis K."/>
            <person name="Ivanova N."/>
            <person name="Brettin T."/>
            <person name="Detter J.C."/>
            <person name="Han C."/>
            <person name="Larimer F."/>
            <person name="Land M."/>
            <person name="Hauser L."/>
            <person name="Markowitz V."/>
            <person name="Cheng J.-F."/>
            <person name="Hugenholtz P."/>
            <person name="Woyke T."/>
            <person name="Wu D."/>
            <person name="Spring S."/>
            <person name="Schroeder M."/>
            <person name="Brambilla E."/>
            <person name="Klenk H.-P."/>
            <person name="Eisen J.A."/>
        </authorList>
    </citation>
    <scope>NUCLEOTIDE SEQUENCE [LARGE SCALE GENOMIC DNA]</scope>
    <source>
        <strain evidence="8">ATCC 49306 / DSM 6799 / DCB-1</strain>
    </source>
</reference>
<dbReference type="Gene3D" id="3.40.1360.10">
    <property type="match status" value="1"/>
</dbReference>
<evidence type="ECO:0000256" key="5">
    <source>
        <dbReference type="ARBA" id="ARBA00022840"/>
    </source>
</evidence>
<dbReference type="Gene3D" id="3.90.980.10">
    <property type="entry name" value="DNA primase, catalytic core, N-terminal domain"/>
    <property type="match status" value="1"/>
</dbReference>
<dbReference type="NCBIfam" id="TIGR01613">
    <property type="entry name" value="primase_Cterm"/>
    <property type="match status" value="1"/>
</dbReference>
<dbReference type="Gene3D" id="3.90.580.10">
    <property type="entry name" value="Zinc finger, CHC2-type domain"/>
    <property type="match status" value="1"/>
</dbReference>
<dbReference type="EMBL" id="CP003360">
    <property type="protein sequence ID" value="AFM23713.1"/>
    <property type="molecule type" value="Genomic_DNA"/>
</dbReference>
<dbReference type="Proteomes" id="UP000006055">
    <property type="component" value="Chromosome"/>
</dbReference>
<protein>
    <submittedName>
        <fullName evidence="7">Phage/plasmid primase, P4 family, C-terminal domain protein</fullName>
    </submittedName>
</protein>
<dbReference type="eggNOG" id="COG0358">
    <property type="taxonomic scope" value="Bacteria"/>
</dbReference>
<keyword evidence="1" id="KW-0479">Metal-binding</keyword>
<dbReference type="STRING" id="706587.Desti_0995"/>
<sequence length="817" mass="92582">MLDLALYRTAFDMPTVLTRFGISLNGSRHTPCFLHGDRNPSLKVYPDHVFCYGCGKHLDVIGAVQYFQNCDFWGALEWIAAETGLPQPRRDPEAQKRYEIAKGISDAYACVFADALKNPERALLYLEGRGINRNIIEGLAGYLPNNYEPPDRAAAERAGLYSRNGNFLFSDRVVIPIYRQGRIINLYGRALDPKREPRHIYCASTDPPQEQTLFGLDRYRKEQRLFVTEAIIDCLTLWTNGYPAISTYGTQGLTDQRIAALKKTDIQKVVLVFDSDENESGQKGALKAGEKLFRAGMDVEIIPLPIGSGEEKVDVNSYFQNHTPEDFDRLPRQEFFDVCLAGIPDQGTPREKYRALEPVIKLVADQPDLLWREYVDEISKRFPGYDKRKLEKAIAGLVKDTSLGASKREKFLPLDYVEKIRSEAPVIFFDGRFYRYEHGVYRPWFEQEIDQQTISLFGPEVEPKHLNAVRDVLESVCFVRPEKVNPKGFLNLKNGILNLSSGEFMDHSPKIISTVQSEAACDPKAECPLWLETIGQIHPDPQMRHIHAQMFGYCLTPDNSQQKGFILTGEGANGKSVITDILEALAGRENCSALHLSDFKERFRLAELQNKLINFTTEVEAKGLVSDARLKGVITGDPITAERKQQDPFVFRPFVKLVISCNSLPVTADKTHGYFRRWIILPFRQTFSEKLGNLDRSRAKRIIEKELPGVLNWAIGGYKSLMDSGNFSEPTISKAALEQYKRDTDSAIMFVEERIQKMSGAATPYKDIYAAYTSWIKACGLEAMGIINFRKSLERAVEKEARKTDKGLVFDDLTIRP</sequence>
<dbReference type="InterPro" id="IPR050219">
    <property type="entry name" value="DnaG_primase"/>
</dbReference>
<dbReference type="KEGG" id="dti:Desti_0995"/>
<dbReference type="GO" id="GO:0006269">
    <property type="term" value="P:DNA replication, synthesis of primer"/>
    <property type="evidence" value="ECO:0007669"/>
    <property type="project" value="TreeGrafter"/>
</dbReference>
<dbReference type="Pfam" id="PF03288">
    <property type="entry name" value="Pox_D5"/>
    <property type="match status" value="1"/>
</dbReference>
<keyword evidence="8" id="KW-1185">Reference proteome</keyword>
<dbReference type="PANTHER" id="PTHR30313">
    <property type="entry name" value="DNA PRIMASE"/>
    <property type="match status" value="1"/>
</dbReference>
<dbReference type="Gene3D" id="3.40.50.300">
    <property type="entry name" value="P-loop containing nucleotide triphosphate hydrolases"/>
    <property type="match status" value="1"/>
</dbReference>
<dbReference type="InterPro" id="IPR014015">
    <property type="entry name" value="Helicase_SF3_DNA-vir"/>
</dbReference>
<dbReference type="Pfam" id="PF01807">
    <property type="entry name" value="Zn_ribbon_DnaG"/>
    <property type="match status" value="1"/>
</dbReference>
<dbReference type="Pfam" id="PF08706">
    <property type="entry name" value="D5_N"/>
    <property type="match status" value="1"/>
</dbReference>
<dbReference type="SMART" id="SM00885">
    <property type="entry name" value="D5_N"/>
    <property type="match status" value="1"/>
</dbReference>
<dbReference type="PROSITE" id="PS51206">
    <property type="entry name" value="SF3_HELICASE_1"/>
    <property type="match status" value="1"/>
</dbReference>
<evidence type="ECO:0000259" key="6">
    <source>
        <dbReference type="PROSITE" id="PS51206"/>
    </source>
</evidence>
<accession>I4C2C2</accession>
<gene>
    <name evidence="7" type="ordered locus">Desti_0995</name>
</gene>
<keyword evidence="4" id="KW-0862">Zinc</keyword>
<dbReference type="InterPro" id="IPR006500">
    <property type="entry name" value="Helicase_put_C_phage/plasmid"/>
</dbReference>
<dbReference type="PANTHER" id="PTHR30313:SF2">
    <property type="entry name" value="DNA PRIMASE"/>
    <property type="match status" value="1"/>
</dbReference>
<dbReference type="SUPFAM" id="SSF57783">
    <property type="entry name" value="Zinc beta-ribbon"/>
    <property type="match status" value="1"/>
</dbReference>
<feature type="domain" description="SF3 helicase" evidence="6">
    <location>
        <begin position="542"/>
        <end position="696"/>
    </location>
</feature>
<evidence type="ECO:0000256" key="3">
    <source>
        <dbReference type="ARBA" id="ARBA00022771"/>
    </source>
</evidence>
<keyword evidence="3" id="KW-0863">Zinc-finger</keyword>
<evidence type="ECO:0000256" key="4">
    <source>
        <dbReference type="ARBA" id="ARBA00022833"/>
    </source>
</evidence>
<dbReference type="GO" id="GO:0005737">
    <property type="term" value="C:cytoplasm"/>
    <property type="evidence" value="ECO:0007669"/>
    <property type="project" value="TreeGrafter"/>
</dbReference>
<dbReference type="InterPro" id="IPR034151">
    <property type="entry name" value="TOPRIM_DnaG_bac"/>
</dbReference>
<evidence type="ECO:0000256" key="2">
    <source>
        <dbReference type="ARBA" id="ARBA00022741"/>
    </source>
</evidence>
<dbReference type="GO" id="GO:0008270">
    <property type="term" value="F:zinc ion binding"/>
    <property type="evidence" value="ECO:0007669"/>
    <property type="project" value="UniProtKB-KW"/>
</dbReference>
<dbReference type="Pfam" id="PF19263">
    <property type="entry name" value="DUF5906"/>
    <property type="match status" value="1"/>
</dbReference>
<dbReference type="GO" id="GO:0003899">
    <property type="term" value="F:DNA-directed RNA polymerase activity"/>
    <property type="evidence" value="ECO:0007669"/>
    <property type="project" value="InterPro"/>
</dbReference>
<keyword evidence="5" id="KW-0067">ATP-binding</keyword>
<dbReference type="GO" id="GO:0005524">
    <property type="term" value="F:ATP binding"/>
    <property type="evidence" value="ECO:0007669"/>
    <property type="project" value="UniProtKB-KW"/>
</dbReference>
<dbReference type="Pfam" id="PF13155">
    <property type="entry name" value="Toprim_2"/>
    <property type="match status" value="1"/>
</dbReference>